<name>A0A8J4GXH5_9CHLO</name>
<feature type="signal peptide" evidence="3">
    <location>
        <begin position="1"/>
        <end position="24"/>
    </location>
</feature>
<evidence type="ECO:0000313" key="4">
    <source>
        <dbReference type="EMBL" id="GIL80303.1"/>
    </source>
</evidence>
<evidence type="ECO:0000256" key="2">
    <source>
        <dbReference type="SAM" id="MobiDB-lite"/>
    </source>
</evidence>
<dbReference type="OrthoDB" id="536211at2759"/>
<feature type="compositionally biased region" description="Pro residues" evidence="2">
    <location>
        <begin position="793"/>
        <end position="828"/>
    </location>
</feature>
<feature type="region of interest" description="Disordered" evidence="2">
    <location>
        <begin position="686"/>
        <end position="708"/>
    </location>
</feature>
<dbReference type="PRINTS" id="PR01217">
    <property type="entry name" value="PRICHEXTENSN"/>
</dbReference>
<feature type="region of interest" description="Disordered" evidence="2">
    <location>
        <begin position="788"/>
        <end position="863"/>
    </location>
</feature>
<sequence>MDILVQIVFLLLALYSENIQLARASDDDVTNKQGARGIIKPPFLALGDTVNASSVDIQKLYEQASNVSAMAYLLFGAAEPLSLAHGSSNALLPYLTPDILRFYALWPQRANSSVVRELYKMSWSLYGSSQTLQACNHEMYKSLRAIFSWVRNNIPLRLQEIPGQPLASAVWPDMGPVDLAATVAGALSSSGSLNNTAALLFRSCGMIAGDIAALVPSISTALADLHKDIAMLQNVTKTIYNSNWSRNQSHNGAGYVPEPSMRRRLQQTNGFVYTMPPDTFKPAAPATVPKVLVPLVFHIMMYRNNDSSIGPANYDQAQLFISRLVRQANLMAKPTNFQFFVKEVRNDPEKYPNLLLLSRPTWLNIPHCNQGFSQCTRLQDYAPTIVSDWPRSINILVASDSTSGDSAVGYVPQTPPSDFDPKQGYVWISWDTVSTSSLNSVVYYNYGAVTLLHEVFHYLGLVHTFGAKNTGKCSDDDYVIDTPSSLGDVFTASFYSTAVTYCLGIFWKQYAGRWDSIYQVASTRVGIPEADMNAWADSCPENPGYDELGNYMTYSPNVCYAALGHFTLGQIQRAHYVSAEMNPILYTWGQYYAATAAPPSSPLPEEYMDICRYSDSGCSCKSNWTYNGVQYSYCSQVTANSSSLMCEIENPATCTSCKGRSSCIQKCNGNATVQICDAPTFPGYTAPPSPPPPPPRRPSPPPFPPPPPPLNVPDKCKVSISGCACRSTWSFKLSGYVFFTSYCTNPDNGARFWCMVSPSCPTFSVQPYQDCSPELTKNSCPRQLVTFSTTRIPPSPLPSPPPPPPSPPSKPPRPPRPPRPPPSPWPSPKKPRQPRKPPSPPLPPPPGAPNPPRKSSRPSPTPK</sequence>
<dbReference type="PANTHER" id="PTHR47466:SF1">
    <property type="entry name" value="METALLOPROTEASE MEP1 (AFU_ORTHOLOGUE AFUA_1G07730)-RELATED"/>
    <property type="match status" value="1"/>
</dbReference>
<dbReference type="Gene3D" id="3.40.390.10">
    <property type="entry name" value="Collagenase (Catalytic Domain)"/>
    <property type="match status" value="1"/>
</dbReference>
<evidence type="ECO:0000313" key="7">
    <source>
        <dbReference type="Proteomes" id="UP000747110"/>
    </source>
</evidence>
<dbReference type="InterPro" id="IPR024079">
    <property type="entry name" value="MetalloPept_cat_dom_sf"/>
</dbReference>
<dbReference type="Proteomes" id="UP000747110">
    <property type="component" value="Unassembled WGS sequence"/>
</dbReference>
<comment type="similarity">
    <text evidence="1">Belongs to the peptidase M43B family.</text>
</comment>
<protein>
    <recommendedName>
        <fullName evidence="8">Peptidase M43 pregnancy-associated plasma-A domain-containing protein</fullName>
    </recommendedName>
</protein>
<proteinExistence type="inferred from homology"/>
<evidence type="ECO:0008006" key="8">
    <source>
        <dbReference type="Google" id="ProtNLM"/>
    </source>
</evidence>
<comment type="caution">
    <text evidence="5">The sequence shown here is derived from an EMBL/GenBank/DDBJ whole genome shotgun (WGS) entry which is preliminary data.</text>
</comment>
<dbReference type="AlphaFoldDB" id="A0A8J4GXH5"/>
<dbReference type="EMBL" id="BNCQ01000099">
    <property type="protein sequence ID" value="GIM17255.1"/>
    <property type="molecule type" value="Genomic_DNA"/>
</dbReference>
<evidence type="ECO:0000256" key="3">
    <source>
        <dbReference type="SAM" id="SignalP"/>
    </source>
</evidence>
<dbReference type="GO" id="GO:0008237">
    <property type="term" value="F:metallopeptidase activity"/>
    <property type="evidence" value="ECO:0007669"/>
    <property type="project" value="InterPro"/>
</dbReference>
<evidence type="ECO:0000313" key="5">
    <source>
        <dbReference type="EMBL" id="GIM17255.1"/>
    </source>
</evidence>
<dbReference type="EMBL" id="BNCP01000018">
    <property type="protein sequence ID" value="GIL80303.1"/>
    <property type="molecule type" value="Genomic_DNA"/>
</dbReference>
<feature type="compositionally biased region" description="Pro residues" evidence="2">
    <location>
        <begin position="836"/>
        <end position="852"/>
    </location>
</feature>
<dbReference type="Proteomes" id="UP000722791">
    <property type="component" value="Unassembled WGS sequence"/>
</dbReference>
<evidence type="ECO:0000256" key="1">
    <source>
        <dbReference type="ARBA" id="ARBA00008721"/>
    </source>
</evidence>
<gene>
    <name evidence="4" type="ORF">Vretifemale_9476</name>
    <name evidence="5" type="ORF">Vretimale_19789</name>
</gene>
<keyword evidence="7" id="KW-1185">Reference proteome</keyword>
<accession>A0A8J4GXH5</accession>
<dbReference type="SUPFAM" id="SSF55486">
    <property type="entry name" value="Metalloproteases ('zincins'), catalytic domain"/>
    <property type="match status" value="1"/>
</dbReference>
<organism evidence="5 6">
    <name type="scientific">Volvox reticuliferus</name>
    <dbReference type="NCBI Taxonomy" id="1737510"/>
    <lineage>
        <taxon>Eukaryota</taxon>
        <taxon>Viridiplantae</taxon>
        <taxon>Chlorophyta</taxon>
        <taxon>core chlorophytes</taxon>
        <taxon>Chlorophyceae</taxon>
        <taxon>CS clade</taxon>
        <taxon>Chlamydomonadales</taxon>
        <taxon>Volvocaceae</taxon>
        <taxon>Volvox</taxon>
    </lineage>
</organism>
<feature type="chain" id="PRO_5036271741" description="Peptidase M43 pregnancy-associated plasma-A domain-containing protein" evidence="3">
    <location>
        <begin position="25"/>
        <end position="863"/>
    </location>
</feature>
<reference evidence="5" key="1">
    <citation type="journal article" date="2021" name="Proc. Natl. Acad. Sci. U.S.A.">
        <title>Three genomes in the algal genus Volvox reveal the fate of a haploid sex-determining region after a transition to homothallism.</title>
        <authorList>
            <person name="Yamamoto K."/>
            <person name="Hamaji T."/>
            <person name="Kawai-Toyooka H."/>
            <person name="Matsuzaki R."/>
            <person name="Takahashi F."/>
            <person name="Nishimura Y."/>
            <person name="Kawachi M."/>
            <person name="Noguchi H."/>
            <person name="Minakuchi Y."/>
            <person name="Umen J.G."/>
            <person name="Toyoda A."/>
            <person name="Nozaki H."/>
        </authorList>
    </citation>
    <scope>NUCLEOTIDE SEQUENCE</scope>
    <source>
        <strain evidence="5">NIES-3785</strain>
        <strain evidence="4">NIES-3786</strain>
    </source>
</reference>
<keyword evidence="3" id="KW-0732">Signal</keyword>
<dbReference type="PANTHER" id="PTHR47466">
    <property type="match status" value="1"/>
</dbReference>
<evidence type="ECO:0000313" key="6">
    <source>
        <dbReference type="Proteomes" id="UP000722791"/>
    </source>
</evidence>